<dbReference type="InterPro" id="IPR036390">
    <property type="entry name" value="WH_DNA-bd_sf"/>
</dbReference>
<organism evidence="2">
    <name type="scientific">freshwater metagenome</name>
    <dbReference type="NCBI Taxonomy" id="449393"/>
    <lineage>
        <taxon>unclassified sequences</taxon>
        <taxon>metagenomes</taxon>
        <taxon>ecological metagenomes</taxon>
    </lineage>
</organism>
<dbReference type="PROSITE" id="PS50995">
    <property type="entry name" value="HTH_MARR_2"/>
    <property type="match status" value="1"/>
</dbReference>
<feature type="domain" description="HTH marR-type" evidence="1">
    <location>
        <begin position="48"/>
        <end position="176"/>
    </location>
</feature>
<dbReference type="GO" id="GO:0003700">
    <property type="term" value="F:DNA-binding transcription factor activity"/>
    <property type="evidence" value="ECO:0007669"/>
    <property type="project" value="InterPro"/>
</dbReference>
<dbReference type="InterPro" id="IPR039422">
    <property type="entry name" value="MarR/SlyA-like"/>
</dbReference>
<dbReference type="EMBL" id="CAFBMO010000041">
    <property type="protein sequence ID" value="CAB4909989.1"/>
    <property type="molecule type" value="Genomic_DNA"/>
</dbReference>
<reference evidence="2" key="1">
    <citation type="submission" date="2020-05" db="EMBL/GenBank/DDBJ databases">
        <authorList>
            <person name="Chiriac C."/>
            <person name="Salcher M."/>
            <person name="Ghai R."/>
            <person name="Kavagutti S V."/>
        </authorList>
    </citation>
    <scope>NUCLEOTIDE SEQUENCE</scope>
</reference>
<dbReference type="InterPro" id="IPR036388">
    <property type="entry name" value="WH-like_DNA-bd_sf"/>
</dbReference>
<evidence type="ECO:0000313" key="3">
    <source>
        <dbReference type="EMBL" id="CAB4909989.1"/>
    </source>
</evidence>
<dbReference type="Pfam" id="PF01047">
    <property type="entry name" value="MarR"/>
    <property type="match status" value="1"/>
</dbReference>
<dbReference type="Gene3D" id="1.10.10.10">
    <property type="entry name" value="Winged helix-like DNA-binding domain superfamily/Winged helix DNA-binding domain"/>
    <property type="match status" value="1"/>
</dbReference>
<dbReference type="PANTHER" id="PTHR33164:SF57">
    <property type="entry name" value="MARR-FAMILY TRANSCRIPTIONAL REGULATOR"/>
    <property type="match status" value="1"/>
</dbReference>
<dbReference type="InterPro" id="IPR000835">
    <property type="entry name" value="HTH_MarR-typ"/>
</dbReference>
<evidence type="ECO:0000259" key="1">
    <source>
        <dbReference type="PROSITE" id="PS50995"/>
    </source>
</evidence>
<evidence type="ECO:0000313" key="2">
    <source>
        <dbReference type="EMBL" id="CAB4616527.1"/>
    </source>
</evidence>
<dbReference type="GO" id="GO:0006950">
    <property type="term" value="P:response to stress"/>
    <property type="evidence" value="ECO:0007669"/>
    <property type="project" value="TreeGrafter"/>
</dbReference>
<dbReference type="SUPFAM" id="SSF46785">
    <property type="entry name" value="Winged helix' DNA-binding domain"/>
    <property type="match status" value="1"/>
</dbReference>
<dbReference type="EMBL" id="CAEZVB010000011">
    <property type="protein sequence ID" value="CAB4616527.1"/>
    <property type="molecule type" value="Genomic_DNA"/>
</dbReference>
<accession>A0A6J6HUM7</accession>
<dbReference type="AlphaFoldDB" id="A0A6J6HUM7"/>
<dbReference type="PANTHER" id="PTHR33164">
    <property type="entry name" value="TRANSCRIPTIONAL REGULATOR, MARR FAMILY"/>
    <property type="match status" value="1"/>
</dbReference>
<protein>
    <submittedName>
        <fullName evidence="2">Unannotated protein</fullName>
    </submittedName>
</protein>
<dbReference type="SMART" id="SM00347">
    <property type="entry name" value="HTH_MARR"/>
    <property type="match status" value="1"/>
</dbReference>
<sequence length="188" mass="20594">MVAISHACCPVVHPVFVLNYNSCMTQPTTSALEGARALFAEAAGDSSSSQIAVGLIQLIMTAKRVGSSSNEQATVSAMLSKLALEGPMRSADLSAYLALDPSTVSRHICSMVDDALVTKTTDEHDRRVQWIALTFAGRELLLERVRTRTQDFARVTSTWSELERQSFGELLAKFVNDFDRTLNESEHV</sequence>
<gene>
    <name evidence="2" type="ORF">UFOPK1908_00416</name>
    <name evidence="3" type="ORF">UFOPK3576_01042</name>
</gene>
<name>A0A6J6HUM7_9ZZZZ</name>
<proteinExistence type="predicted"/>